<name>A0ABX0NXX8_9BURK</name>
<protein>
    <recommendedName>
        <fullName evidence="4">Secreted protein</fullName>
    </recommendedName>
</protein>
<evidence type="ECO:0000256" key="1">
    <source>
        <dbReference type="SAM" id="SignalP"/>
    </source>
</evidence>
<feature type="signal peptide" evidence="1">
    <location>
        <begin position="1"/>
        <end position="23"/>
    </location>
</feature>
<proteinExistence type="predicted"/>
<dbReference type="Proteomes" id="UP000609726">
    <property type="component" value="Unassembled WGS sequence"/>
</dbReference>
<dbReference type="RefSeq" id="WP_166879804.1">
    <property type="nucleotide sequence ID" value="NZ_WHJH01000031.1"/>
</dbReference>
<reference evidence="2 3" key="1">
    <citation type="submission" date="2019-10" db="EMBL/GenBank/DDBJ databases">
        <title>Taxonomy of Antarctic Massilia spp.: description of Massilia rubra sp. nov., Massilia aquatica sp. nov., Massilia mucilaginosa sp. nov., Massilia frigida sp. nov. isolated from streams, lakes and regoliths.</title>
        <authorList>
            <person name="Holochova P."/>
            <person name="Sedlacek I."/>
            <person name="Kralova S."/>
            <person name="Maslanova I."/>
            <person name="Busse H.-J."/>
            <person name="Stankova E."/>
            <person name="Vrbovska V."/>
            <person name="Kovarovic V."/>
            <person name="Bartak M."/>
            <person name="Svec P."/>
            <person name="Pantucek R."/>
        </authorList>
    </citation>
    <scope>NUCLEOTIDE SEQUENCE [LARGE SCALE GENOMIC DNA]</scope>
    <source>
        <strain evidence="2 3">CCM 8733</strain>
    </source>
</reference>
<dbReference type="EMBL" id="WHJH01000031">
    <property type="protein sequence ID" value="NHZ91550.1"/>
    <property type="molecule type" value="Genomic_DNA"/>
</dbReference>
<gene>
    <name evidence="2" type="ORF">F2P45_21440</name>
</gene>
<evidence type="ECO:0000313" key="2">
    <source>
        <dbReference type="EMBL" id="NHZ91550.1"/>
    </source>
</evidence>
<comment type="caution">
    <text evidence="2">The sequence shown here is derived from an EMBL/GenBank/DDBJ whole genome shotgun (WGS) entry which is preliminary data.</text>
</comment>
<feature type="chain" id="PRO_5045263816" description="Secreted protein" evidence="1">
    <location>
        <begin position="24"/>
        <end position="931"/>
    </location>
</feature>
<accession>A0ABX0NXX8</accession>
<keyword evidence="3" id="KW-1185">Reference proteome</keyword>
<evidence type="ECO:0000313" key="3">
    <source>
        <dbReference type="Proteomes" id="UP000609726"/>
    </source>
</evidence>
<organism evidence="2 3">
    <name type="scientific">Massilia mucilaginosa</name>
    <dbReference type="NCBI Taxonomy" id="2609282"/>
    <lineage>
        <taxon>Bacteria</taxon>
        <taxon>Pseudomonadati</taxon>
        <taxon>Pseudomonadota</taxon>
        <taxon>Betaproteobacteria</taxon>
        <taxon>Burkholderiales</taxon>
        <taxon>Oxalobacteraceae</taxon>
        <taxon>Telluria group</taxon>
        <taxon>Massilia</taxon>
    </lineage>
</organism>
<evidence type="ECO:0008006" key="4">
    <source>
        <dbReference type="Google" id="ProtNLM"/>
    </source>
</evidence>
<sequence>MLSKQNILLAALSGAVFSSHADAAELTPAVLDFGKSVVSLVVVTAKTPEPGNGNQYVELANKLEHQILTARAAGAVTSANANMVAAALTTYAAVSPEPITKVVAAAGAWAANEQGKFIADTVIKSAEAQSVKVLKKFLDDQQVSPQQLASMSADEFVKFSRTLQSGNQTLSEALADVPGAQIALEASARDFIGQGTAAVFLQVGEVKDSVKELKQGLGNTVKAVEDLKRIAVDTSKSLVELRDITVDLRKGIQSLQGDVSANTASIRGLIEVSSMSWTPQQKLSAVNSGLFKDIVGADKDKLIAVLTKEIRRDALVGELSLRGRQLGQLAGIASDLGVDPKVVDAMVKGQQIAGAAVAFVSGDYLSAASAVVSMFGGGKPDAGATRHAEMMKYLGEQFAKVNLKLDEIKKLQEETLKETIALRQDVMELRQAMDAGFRRIEDQIYLSQELSRKIIREKWESCDNVLVPLLGYPVIKSAYDLKTLLSVNERDNLATCYTEAKKHFTHWSDPDQWPSSIIDFSVFSLSLPSTDTAQLGNARMYADTARQIFTETRNFVIAAMPRDRMLSQLGRFALPATFANHTENLELTSHSAFASDDCTAGPVDALPPLLRLACPQYDSSTGRPDANRLPNILAPTLIGPMAPKTIELGLLMSDMADLLHKQNGETDFDFMNSDDIDTLMRGQLSKRGRSSLDQQKGLHLLKAIDRFSLNWLIQQSVIFGDHTAYLVTEVLYDTESNALFVKDPGPDMKAEKRAFIVGALNAMKANSSLARNVVLLGLRKSLRQRYGKLPVVNYEIGWKGLLEPAACRGSGAFAERLNNLLQPSKPSLSANWSFRRIATPAEAGKGAAYEGCPVDDSADKRAGTGVAVQFDGFHVRLPNPKQLEQGNLEQPASLRQAIFYRNKVTQALVARNLLSTAKGIVDPAGLLQLSR</sequence>
<keyword evidence="1" id="KW-0732">Signal</keyword>